<keyword evidence="1" id="KW-1133">Transmembrane helix</keyword>
<evidence type="ECO:0000256" key="1">
    <source>
        <dbReference type="SAM" id="Phobius"/>
    </source>
</evidence>
<feature type="transmembrane region" description="Helical" evidence="1">
    <location>
        <begin position="60"/>
        <end position="79"/>
    </location>
</feature>
<name>A0ABP8WBS4_9MICO</name>
<evidence type="ECO:0000313" key="3">
    <source>
        <dbReference type="Proteomes" id="UP001501295"/>
    </source>
</evidence>
<reference evidence="3" key="1">
    <citation type="journal article" date="2019" name="Int. J. Syst. Evol. Microbiol.">
        <title>The Global Catalogue of Microorganisms (GCM) 10K type strain sequencing project: providing services to taxonomists for standard genome sequencing and annotation.</title>
        <authorList>
            <consortium name="The Broad Institute Genomics Platform"/>
            <consortium name="The Broad Institute Genome Sequencing Center for Infectious Disease"/>
            <person name="Wu L."/>
            <person name="Ma J."/>
        </authorList>
    </citation>
    <scope>NUCLEOTIDE SEQUENCE [LARGE SCALE GENOMIC DNA]</scope>
    <source>
        <strain evidence="3">JCM 18956</strain>
    </source>
</reference>
<dbReference type="InterPro" id="IPR010718">
    <property type="entry name" value="DUF1294"/>
</dbReference>
<feature type="transmembrane region" description="Helical" evidence="1">
    <location>
        <begin position="91"/>
        <end position="107"/>
    </location>
</feature>
<comment type="caution">
    <text evidence="2">The sequence shown here is derived from an EMBL/GenBank/DDBJ whole genome shotgun (WGS) entry which is preliminary data.</text>
</comment>
<feature type="transmembrane region" description="Helical" evidence="1">
    <location>
        <begin position="29"/>
        <end position="48"/>
    </location>
</feature>
<dbReference type="Pfam" id="PF06961">
    <property type="entry name" value="DUF1294"/>
    <property type="match status" value="1"/>
</dbReference>
<keyword evidence="3" id="KW-1185">Reference proteome</keyword>
<dbReference type="EMBL" id="BAABLM010000011">
    <property type="protein sequence ID" value="GAA4685891.1"/>
    <property type="molecule type" value="Genomic_DNA"/>
</dbReference>
<dbReference type="Proteomes" id="UP001501295">
    <property type="component" value="Unassembled WGS sequence"/>
</dbReference>
<evidence type="ECO:0000313" key="2">
    <source>
        <dbReference type="EMBL" id="GAA4685891.1"/>
    </source>
</evidence>
<keyword evidence="1" id="KW-0472">Membrane</keyword>
<protein>
    <recommendedName>
        <fullName evidence="4">DUF1294 domain-containing protein</fullName>
    </recommendedName>
</protein>
<keyword evidence="1" id="KW-0812">Transmembrane</keyword>
<organism evidence="2 3">
    <name type="scientific">Frondihabitans cladoniiphilus</name>
    <dbReference type="NCBI Taxonomy" id="715785"/>
    <lineage>
        <taxon>Bacteria</taxon>
        <taxon>Bacillati</taxon>
        <taxon>Actinomycetota</taxon>
        <taxon>Actinomycetes</taxon>
        <taxon>Micrococcales</taxon>
        <taxon>Microbacteriaceae</taxon>
        <taxon>Frondihabitans</taxon>
    </lineage>
</organism>
<gene>
    <name evidence="2" type="ORF">GCM10025780_35530</name>
</gene>
<sequence length="109" mass="12102">MPLLSIPLFAALFVWRAAQLAFPAGVPWIYAVLSVLLFVVYGVDKSAARNGRWRVSERNLLVVGLLGGWPGAVIAQQVFRHKTRKRSFQGWFWATVVVNAAVVLVLVRA</sequence>
<proteinExistence type="predicted"/>
<evidence type="ECO:0008006" key="4">
    <source>
        <dbReference type="Google" id="ProtNLM"/>
    </source>
</evidence>
<accession>A0ABP8WBS4</accession>